<dbReference type="PANTHER" id="PTHR36933:SF1">
    <property type="entry name" value="SLL0788 PROTEIN"/>
    <property type="match status" value="1"/>
</dbReference>
<accession>A0A927R4A1</accession>
<evidence type="ECO:0000313" key="5">
    <source>
        <dbReference type="Proteomes" id="UP000649753"/>
    </source>
</evidence>
<keyword evidence="5" id="KW-1185">Reference proteome</keyword>
<feature type="region of interest" description="Disordered" evidence="1">
    <location>
        <begin position="29"/>
        <end position="57"/>
    </location>
</feature>
<keyword evidence="2" id="KW-0732">Signal</keyword>
<protein>
    <submittedName>
        <fullName evidence="4">Uncharacterized protein (DUF305 family)</fullName>
    </submittedName>
</protein>
<evidence type="ECO:0000259" key="3">
    <source>
        <dbReference type="Pfam" id="PF03713"/>
    </source>
</evidence>
<feature type="domain" description="DUF305" evidence="3">
    <location>
        <begin position="64"/>
        <end position="202"/>
    </location>
</feature>
<dbReference type="InterPro" id="IPR012347">
    <property type="entry name" value="Ferritin-like"/>
</dbReference>
<dbReference type="PANTHER" id="PTHR36933">
    <property type="entry name" value="SLL0788 PROTEIN"/>
    <property type="match status" value="1"/>
</dbReference>
<evidence type="ECO:0000256" key="1">
    <source>
        <dbReference type="SAM" id="MobiDB-lite"/>
    </source>
</evidence>
<comment type="caution">
    <text evidence="4">The sequence shown here is derived from an EMBL/GenBank/DDBJ whole genome shotgun (WGS) entry which is preliminary data.</text>
</comment>
<dbReference type="Gene3D" id="1.20.1260.10">
    <property type="match status" value="1"/>
</dbReference>
<dbReference type="RefSeq" id="WP_192766380.1">
    <property type="nucleotide sequence ID" value="NZ_JADBEB010000001.1"/>
</dbReference>
<proteinExistence type="predicted"/>
<dbReference type="EMBL" id="JADBEB010000001">
    <property type="protein sequence ID" value="MBE1486344.1"/>
    <property type="molecule type" value="Genomic_DNA"/>
</dbReference>
<dbReference type="PROSITE" id="PS51257">
    <property type="entry name" value="PROKAR_LIPOPROTEIN"/>
    <property type="match status" value="1"/>
</dbReference>
<gene>
    <name evidence="4" type="ORF">H4W31_001982</name>
</gene>
<dbReference type="InterPro" id="IPR005183">
    <property type="entry name" value="DUF305_CopM-like"/>
</dbReference>
<reference evidence="4" key="1">
    <citation type="submission" date="2020-10" db="EMBL/GenBank/DDBJ databases">
        <title>Sequencing the genomes of 1000 actinobacteria strains.</title>
        <authorList>
            <person name="Klenk H.-P."/>
        </authorList>
    </citation>
    <scope>NUCLEOTIDE SEQUENCE</scope>
    <source>
        <strain evidence="4">DSM 46832</strain>
    </source>
</reference>
<sequence>MRARVVVVPSTAMLVVVLLVAACAGSAPPPTSVPGTAASPVPATPGPAAQTGTTSSSGPFNVTDVAWLQLTVAMHERVLPMLDLVPAQTVEPALRRLAARVRDTHRADLALSRKLLDSAGAPKTNPHEGHDMPGMVTAAELSALGTAGDAEFRRLFSQHLRAHLEQATRVARAEQTSGAEPTTTALAAAIVRTGTTYLNQLDHL</sequence>
<feature type="signal peptide" evidence="2">
    <location>
        <begin position="1"/>
        <end position="21"/>
    </location>
</feature>
<dbReference type="AlphaFoldDB" id="A0A927R4A1"/>
<evidence type="ECO:0000256" key="2">
    <source>
        <dbReference type="SAM" id="SignalP"/>
    </source>
</evidence>
<evidence type="ECO:0000313" key="4">
    <source>
        <dbReference type="EMBL" id="MBE1486344.1"/>
    </source>
</evidence>
<organism evidence="4 5">
    <name type="scientific">Plantactinospora soyae</name>
    <dbReference type="NCBI Taxonomy" id="1544732"/>
    <lineage>
        <taxon>Bacteria</taxon>
        <taxon>Bacillati</taxon>
        <taxon>Actinomycetota</taxon>
        <taxon>Actinomycetes</taxon>
        <taxon>Micromonosporales</taxon>
        <taxon>Micromonosporaceae</taxon>
        <taxon>Plantactinospora</taxon>
    </lineage>
</organism>
<dbReference type="Proteomes" id="UP000649753">
    <property type="component" value="Unassembled WGS sequence"/>
</dbReference>
<dbReference type="Pfam" id="PF03713">
    <property type="entry name" value="DUF305"/>
    <property type="match status" value="1"/>
</dbReference>
<name>A0A927R4A1_9ACTN</name>
<feature type="chain" id="PRO_5038821202" evidence="2">
    <location>
        <begin position="22"/>
        <end position="204"/>
    </location>
</feature>